<dbReference type="Pfam" id="PF08241">
    <property type="entry name" value="Methyltransf_11"/>
    <property type="match status" value="1"/>
</dbReference>
<keyword evidence="2" id="KW-0489">Methyltransferase</keyword>
<dbReference type="InterPro" id="IPR029063">
    <property type="entry name" value="SAM-dependent_MTases_sf"/>
</dbReference>
<proteinExistence type="predicted"/>
<protein>
    <submittedName>
        <fullName evidence="2">Class I SAM-dependent methyltransferase</fullName>
    </submittedName>
</protein>
<feature type="domain" description="Methyltransferase type 11" evidence="1">
    <location>
        <begin position="93"/>
        <end position="185"/>
    </location>
</feature>
<organism evidence="2 3">
    <name type="scientific">Sphingomonas brevis</name>
    <dbReference type="NCBI Taxonomy" id="2908206"/>
    <lineage>
        <taxon>Bacteria</taxon>
        <taxon>Pseudomonadati</taxon>
        <taxon>Pseudomonadota</taxon>
        <taxon>Alphaproteobacteria</taxon>
        <taxon>Sphingomonadales</taxon>
        <taxon>Sphingomonadaceae</taxon>
        <taxon>Sphingomonas</taxon>
    </lineage>
</organism>
<dbReference type="SUPFAM" id="SSF53335">
    <property type="entry name" value="S-adenosyl-L-methionine-dependent methyltransferases"/>
    <property type="match status" value="1"/>
</dbReference>
<dbReference type="GO" id="GO:0032259">
    <property type="term" value="P:methylation"/>
    <property type="evidence" value="ECO:0007669"/>
    <property type="project" value="UniProtKB-KW"/>
</dbReference>
<dbReference type="RefSeq" id="WP_249914827.1">
    <property type="nucleotide sequence ID" value="NZ_JAMGBB010000001.1"/>
</dbReference>
<sequence>MNEDWSRFYDPELQQPLRKSSGSLANAVGRQYPIVDSIPRFVSRDNYAADFGAQWNRFPATQLDSHTGRAISESRLARCFRGELPAVAGRAVLEAGSGAGRFTEILLNHGAVLDSFDFSAAVEANGRNNGKRRMNLAQADIRAMPFCKNAYDYVVCLGVLQHTPDTEESIGKLWQMVAPGGRLIIDHYCWNLWLRLPPPLGDAEKLYRQLILRLPREKRWPAVKRLVDFWFPIYWRFRDNRLARKILARVGGIHFYFGQIELGGREAHYEWSLLDTHDGMTDAYKRYRTPRQIRRALQALGAVDINVRKGGNGIEAWCRKPAS</sequence>
<keyword evidence="3" id="KW-1185">Reference proteome</keyword>
<name>A0ABT0S7M1_9SPHN</name>
<dbReference type="EMBL" id="JAMGBB010000001">
    <property type="protein sequence ID" value="MCL6740394.1"/>
    <property type="molecule type" value="Genomic_DNA"/>
</dbReference>
<dbReference type="PANTHER" id="PTHR43861">
    <property type="entry name" value="TRANS-ACONITATE 2-METHYLTRANSFERASE-RELATED"/>
    <property type="match status" value="1"/>
</dbReference>
<keyword evidence="2" id="KW-0808">Transferase</keyword>
<evidence type="ECO:0000259" key="1">
    <source>
        <dbReference type="Pfam" id="PF08241"/>
    </source>
</evidence>
<evidence type="ECO:0000313" key="3">
    <source>
        <dbReference type="Proteomes" id="UP001165383"/>
    </source>
</evidence>
<dbReference type="CDD" id="cd02440">
    <property type="entry name" value="AdoMet_MTases"/>
    <property type="match status" value="1"/>
</dbReference>
<dbReference type="Gene3D" id="3.40.50.150">
    <property type="entry name" value="Vaccinia Virus protein VP39"/>
    <property type="match status" value="1"/>
</dbReference>
<dbReference type="GO" id="GO:0008168">
    <property type="term" value="F:methyltransferase activity"/>
    <property type="evidence" value="ECO:0007669"/>
    <property type="project" value="UniProtKB-KW"/>
</dbReference>
<evidence type="ECO:0000313" key="2">
    <source>
        <dbReference type="EMBL" id="MCL6740394.1"/>
    </source>
</evidence>
<reference evidence="2" key="1">
    <citation type="submission" date="2022-05" db="EMBL/GenBank/DDBJ databases">
        <authorList>
            <person name="Jo J.-H."/>
            <person name="Im W.-T."/>
        </authorList>
    </citation>
    <scope>NUCLEOTIDE SEQUENCE</scope>
    <source>
        <strain evidence="2">RB56-2</strain>
    </source>
</reference>
<comment type="caution">
    <text evidence="2">The sequence shown here is derived from an EMBL/GenBank/DDBJ whole genome shotgun (WGS) entry which is preliminary data.</text>
</comment>
<gene>
    <name evidence="2" type="ORF">LZ518_04525</name>
</gene>
<dbReference type="Proteomes" id="UP001165383">
    <property type="component" value="Unassembled WGS sequence"/>
</dbReference>
<dbReference type="PANTHER" id="PTHR43861:SF1">
    <property type="entry name" value="TRANS-ACONITATE 2-METHYLTRANSFERASE"/>
    <property type="match status" value="1"/>
</dbReference>
<dbReference type="InterPro" id="IPR013216">
    <property type="entry name" value="Methyltransf_11"/>
</dbReference>
<accession>A0ABT0S7M1</accession>